<feature type="compositionally biased region" description="Basic residues" evidence="1">
    <location>
        <begin position="19"/>
        <end position="31"/>
    </location>
</feature>
<dbReference type="RefSeq" id="WP_267772814.1">
    <property type="nucleotide sequence ID" value="NZ_JAPNKE010000002.1"/>
</dbReference>
<evidence type="ECO:0000313" key="2">
    <source>
        <dbReference type="EMBL" id="MCY1010028.1"/>
    </source>
</evidence>
<proteinExistence type="predicted"/>
<dbReference type="Proteomes" id="UP001150924">
    <property type="component" value="Unassembled WGS sequence"/>
</dbReference>
<feature type="region of interest" description="Disordered" evidence="1">
    <location>
        <begin position="1"/>
        <end position="31"/>
    </location>
</feature>
<protein>
    <submittedName>
        <fullName evidence="2">Uncharacterized protein</fullName>
    </submittedName>
</protein>
<evidence type="ECO:0000313" key="3">
    <source>
        <dbReference type="Proteomes" id="UP001150924"/>
    </source>
</evidence>
<dbReference type="EMBL" id="JAPNKE010000002">
    <property type="protein sequence ID" value="MCY1010028.1"/>
    <property type="molecule type" value="Genomic_DNA"/>
</dbReference>
<organism evidence="2 3">
    <name type="scientific">Nannocystis pusilla</name>
    <dbReference type="NCBI Taxonomy" id="889268"/>
    <lineage>
        <taxon>Bacteria</taxon>
        <taxon>Pseudomonadati</taxon>
        <taxon>Myxococcota</taxon>
        <taxon>Polyangia</taxon>
        <taxon>Nannocystales</taxon>
        <taxon>Nannocystaceae</taxon>
        <taxon>Nannocystis</taxon>
    </lineage>
</organism>
<dbReference type="AlphaFoldDB" id="A0A9X3ETN5"/>
<keyword evidence="3" id="KW-1185">Reference proteome</keyword>
<name>A0A9X3ETN5_9BACT</name>
<sequence length="146" mass="15381">MLPCGPRASLPRAPARPRLGLHRGGRGHHLPRPAEAAAFQDGDDFTFRVILEECISACARLVKTSCEVQVEGTTIYLEARGSYLKPGPAAPCVTLCAELKAECVVPDLAPGTYEIRAGANSMKLALPATGPIKLDSGCGYFEADGS</sequence>
<feature type="compositionally biased region" description="Low complexity" evidence="1">
    <location>
        <begin position="1"/>
        <end position="18"/>
    </location>
</feature>
<accession>A0A9X3ETN5</accession>
<evidence type="ECO:0000256" key="1">
    <source>
        <dbReference type="SAM" id="MobiDB-lite"/>
    </source>
</evidence>
<comment type="caution">
    <text evidence="2">The sequence shown here is derived from an EMBL/GenBank/DDBJ whole genome shotgun (WGS) entry which is preliminary data.</text>
</comment>
<gene>
    <name evidence="2" type="ORF">OV079_31590</name>
</gene>
<reference evidence="2" key="1">
    <citation type="submission" date="2022-11" db="EMBL/GenBank/DDBJ databases">
        <title>Minimal conservation of predation-associated metabolite biosynthetic gene clusters underscores biosynthetic potential of Myxococcota including descriptions for ten novel species: Archangium lansinium sp. nov., Myxococcus landrumus sp. nov., Nannocystis bai.</title>
        <authorList>
            <person name="Ahearne A."/>
            <person name="Stevens C."/>
            <person name="Phillips K."/>
        </authorList>
    </citation>
    <scope>NUCLEOTIDE SEQUENCE</scope>
    <source>
        <strain evidence="2">Na p29</strain>
    </source>
</reference>